<dbReference type="OrthoDB" id="9810154at2"/>
<dbReference type="SMART" id="SM00855">
    <property type="entry name" value="PGAM"/>
    <property type="match status" value="1"/>
</dbReference>
<dbReference type="InterPro" id="IPR051021">
    <property type="entry name" value="Mito_Ser/Thr_phosphatase"/>
</dbReference>
<proteinExistence type="predicted"/>
<dbReference type="PANTHER" id="PTHR20935:SF1">
    <property type="entry name" value="SLL1549 PROTEIN"/>
    <property type="match status" value="1"/>
</dbReference>
<comment type="caution">
    <text evidence="2">The sequence shown here is derived from an EMBL/GenBank/DDBJ whole genome shotgun (WGS) entry which is preliminary data.</text>
</comment>
<organism evidence="2 3">
    <name type="scientific">Streptomyces tsukubensis</name>
    <dbReference type="NCBI Taxonomy" id="83656"/>
    <lineage>
        <taxon>Bacteria</taxon>
        <taxon>Bacillati</taxon>
        <taxon>Actinomycetota</taxon>
        <taxon>Actinomycetes</taxon>
        <taxon>Kitasatosporales</taxon>
        <taxon>Streptomycetaceae</taxon>
        <taxon>Streptomyces</taxon>
    </lineage>
</organism>
<dbReference type="InterPro" id="IPR013078">
    <property type="entry name" value="His_Pase_superF_clade-1"/>
</dbReference>
<evidence type="ECO:0000256" key="1">
    <source>
        <dbReference type="ARBA" id="ARBA00022801"/>
    </source>
</evidence>
<dbReference type="STRING" id="83656.B1H18_26380"/>
<protein>
    <submittedName>
        <fullName evidence="2">Phosphohistidine phosphatase</fullName>
    </submittedName>
</protein>
<dbReference type="EMBL" id="MVFC01000029">
    <property type="protein sequence ID" value="OON74037.1"/>
    <property type="molecule type" value="Genomic_DNA"/>
</dbReference>
<dbReference type="GO" id="GO:0016787">
    <property type="term" value="F:hydrolase activity"/>
    <property type="evidence" value="ECO:0007669"/>
    <property type="project" value="UniProtKB-KW"/>
</dbReference>
<reference evidence="2 3" key="1">
    <citation type="submission" date="2017-02" db="EMBL/GenBank/DDBJ databases">
        <title>Draft Genome Sequence of Streptomyces tsukubaensis F601, a Producer of the immunosuppressant tacrolimus FK506.</title>
        <authorList>
            <person name="Zong G."/>
            <person name="Zhong C."/>
            <person name="Fu J."/>
            <person name="Qin R."/>
            <person name="Cao G."/>
        </authorList>
    </citation>
    <scope>NUCLEOTIDE SEQUENCE [LARGE SCALE GENOMIC DNA]</scope>
    <source>
        <strain evidence="2 3">F601</strain>
    </source>
</reference>
<dbReference type="CDD" id="cd07067">
    <property type="entry name" value="HP_PGM_like"/>
    <property type="match status" value="1"/>
</dbReference>
<dbReference type="Gene3D" id="3.40.50.1240">
    <property type="entry name" value="Phosphoglycerate mutase-like"/>
    <property type="match status" value="1"/>
</dbReference>
<gene>
    <name evidence="2" type="ORF">B1H18_26380</name>
</gene>
<accession>A0A1V4A3N0</accession>
<sequence>MSAAVSSGETSPETRTIVLLRHAKADWPEVSDHERPLAERGRQDAAAVGRRLAGTGIDFDLAICSTAVRTRETWKLAVPELPERPRTVYEERVYEASPGELIAVLNETPDEVTGALLIGHNPGVQGLAEILAGKADSDARTALGNRGFPTAAFAVLTFTGPWKSLEPGTATLTDYWAPHEA</sequence>
<keyword evidence="1" id="KW-0378">Hydrolase</keyword>
<dbReference type="Proteomes" id="UP000190539">
    <property type="component" value="Unassembled WGS sequence"/>
</dbReference>
<dbReference type="AlphaFoldDB" id="A0A1V4A3N0"/>
<evidence type="ECO:0000313" key="3">
    <source>
        <dbReference type="Proteomes" id="UP000190539"/>
    </source>
</evidence>
<dbReference type="Pfam" id="PF00300">
    <property type="entry name" value="His_Phos_1"/>
    <property type="match status" value="1"/>
</dbReference>
<keyword evidence="3" id="KW-1185">Reference proteome</keyword>
<dbReference type="SUPFAM" id="SSF53254">
    <property type="entry name" value="Phosphoglycerate mutase-like"/>
    <property type="match status" value="1"/>
</dbReference>
<dbReference type="InterPro" id="IPR029033">
    <property type="entry name" value="His_PPase_superfam"/>
</dbReference>
<evidence type="ECO:0000313" key="2">
    <source>
        <dbReference type="EMBL" id="OON74037.1"/>
    </source>
</evidence>
<dbReference type="RefSeq" id="WP_077972033.1">
    <property type="nucleotide sequence ID" value="NZ_CP045178.1"/>
</dbReference>
<name>A0A1V4A3N0_9ACTN</name>
<dbReference type="PANTHER" id="PTHR20935">
    <property type="entry name" value="PHOSPHOGLYCERATE MUTASE-RELATED"/>
    <property type="match status" value="1"/>
</dbReference>